<dbReference type="SMART" id="SM00342">
    <property type="entry name" value="HTH_ARAC"/>
    <property type="match status" value="1"/>
</dbReference>
<organism evidence="3 4">
    <name type="scientific">[Clostridium] methylpentosum DSM 5476</name>
    <dbReference type="NCBI Taxonomy" id="537013"/>
    <lineage>
        <taxon>Bacteria</taxon>
        <taxon>Bacillati</taxon>
        <taxon>Bacillota</taxon>
        <taxon>Clostridia</taxon>
        <taxon>Eubacteriales</taxon>
        <taxon>Oscillospiraceae</taxon>
        <taxon>Oscillospiraceae incertae sedis</taxon>
    </lineage>
</organism>
<dbReference type="STRING" id="537013.CLOSTMETH_03054"/>
<comment type="caution">
    <text evidence="3">The sequence shown here is derived from an EMBL/GenBank/DDBJ whole genome shotgun (WGS) entry which is preliminary data.</text>
</comment>
<protein>
    <submittedName>
        <fullName evidence="3">Transcriptional regulator, AraC family</fullName>
    </submittedName>
</protein>
<sequence length="334" mass="39092">MPNHESLDNLDQKVFELVNYQMETKEQLLEQFERLKTTHQPRQGVVANFVSETYFQDDQDIVVVIDSFIHTKGHSPLHKHDFFEMFYVYQGECHSTIDGEVRKFRQGELCLYSLQAVHRIKTAHPSDIVFNILIRTSLMQQTFLAMLADNSVLTEFFVQSVQDKEMEASSLVFDCNQNGSIKFYIESIFCEYFSAPHSAQSQKYLRILLLGLLTQLSAEYQRAFEMDEHQDVTKTEIIDYINAHCADATLLSMSKHFHYSKRNMIYVIYKHTGKKFSDLQRQAKLAAIRDQLVNTDEPIRSIVEKVGYSPNRAISLFKQKYNISMSQYRKNHRH</sequence>
<feature type="domain" description="HTH araC/xylS-type" evidence="2">
    <location>
        <begin position="235"/>
        <end position="331"/>
    </location>
</feature>
<dbReference type="Pfam" id="PF12833">
    <property type="entry name" value="HTH_18"/>
    <property type="match status" value="1"/>
</dbReference>
<dbReference type="Proteomes" id="UP000003340">
    <property type="component" value="Unassembled WGS sequence"/>
</dbReference>
<dbReference type="PROSITE" id="PS01124">
    <property type="entry name" value="HTH_ARAC_FAMILY_2"/>
    <property type="match status" value="1"/>
</dbReference>
<dbReference type="AlphaFoldDB" id="C0EGR1"/>
<dbReference type="Gene3D" id="2.60.120.10">
    <property type="entry name" value="Jelly Rolls"/>
    <property type="match status" value="1"/>
</dbReference>
<evidence type="ECO:0000313" key="3">
    <source>
        <dbReference type="EMBL" id="EEG29334.1"/>
    </source>
</evidence>
<dbReference type="SUPFAM" id="SSF51182">
    <property type="entry name" value="RmlC-like cupins"/>
    <property type="match status" value="1"/>
</dbReference>
<reference evidence="3 4" key="1">
    <citation type="submission" date="2009-01" db="EMBL/GenBank/DDBJ databases">
        <authorList>
            <person name="Fulton L."/>
            <person name="Clifton S."/>
            <person name="Fulton B."/>
            <person name="Xu J."/>
            <person name="Minx P."/>
            <person name="Pepin K.H."/>
            <person name="Johnson M."/>
            <person name="Bhonagiri V."/>
            <person name="Nash W.E."/>
            <person name="Mardis E.R."/>
            <person name="Wilson R.K."/>
        </authorList>
    </citation>
    <scope>NUCLEOTIDE SEQUENCE [LARGE SCALE GENOMIC DNA]</scope>
    <source>
        <strain evidence="3 4">DSM 5476</strain>
    </source>
</reference>
<accession>C0EGR1</accession>
<evidence type="ECO:0000313" key="4">
    <source>
        <dbReference type="Proteomes" id="UP000003340"/>
    </source>
</evidence>
<reference evidence="3 4" key="2">
    <citation type="submission" date="2009-02" db="EMBL/GenBank/DDBJ databases">
        <title>Draft genome sequence of Clostridium methylpentosum (DSM 5476).</title>
        <authorList>
            <person name="Sudarsanam P."/>
            <person name="Ley R."/>
            <person name="Guruge J."/>
            <person name="Turnbaugh P.J."/>
            <person name="Mahowald M."/>
            <person name="Liep D."/>
            <person name="Gordon J."/>
        </authorList>
    </citation>
    <scope>NUCLEOTIDE SEQUENCE [LARGE SCALE GENOMIC DNA]</scope>
    <source>
        <strain evidence="3 4">DSM 5476</strain>
    </source>
</reference>
<name>C0EGR1_9FIRM</name>
<dbReference type="InterPro" id="IPR014710">
    <property type="entry name" value="RmlC-like_jellyroll"/>
</dbReference>
<dbReference type="InterPro" id="IPR011051">
    <property type="entry name" value="RmlC_Cupin_sf"/>
</dbReference>
<dbReference type="InterPro" id="IPR018060">
    <property type="entry name" value="HTH_AraC"/>
</dbReference>
<dbReference type="InterPro" id="IPR013096">
    <property type="entry name" value="Cupin_2"/>
</dbReference>
<dbReference type="PANTHER" id="PTHR43280:SF28">
    <property type="entry name" value="HTH-TYPE TRANSCRIPTIONAL ACTIVATOR RHAS"/>
    <property type="match status" value="1"/>
</dbReference>
<proteinExistence type="predicted"/>
<dbReference type="HOGENOM" id="CLU_000445_88_0_9"/>
<dbReference type="Gene3D" id="1.10.10.60">
    <property type="entry name" value="Homeodomain-like"/>
    <property type="match status" value="1"/>
</dbReference>
<gene>
    <name evidence="3" type="ORF">CLOSTMETH_03054</name>
</gene>
<keyword evidence="1" id="KW-0238">DNA-binding</keyword>
<evidence type="ECO:0000256" key="1">
    <source>
        <dbReference type="ARBA" id="ARBA00023125"/>
    </source>
</evidence>
<dbReference type="Pfam" id="PF07883">
    <property type="entry name" value="Cupin_2"/>
    <property type="match status" value="1"/>
</dbReference>
<dbReference type="EMBL" id="ACEC01000108">
    <property type="protein sequence ID" value="EEG29334.1"/>
    <property type="molecule type" value="Genomic_DNA"/>
</dbReference>
<dbReference type="PANTHER" id="PTHR43280">
    <property type="entry name" value="ARAC-FAMILY TRANSCRIPTIONAL REGULATOR"/>
    <property type="match status" value="1"/>
</dbReference>
<dbReference type="eggNOG" id="COG2207">
    <property type="taxonomic scope" value="Bacteria"/>
</dbReference>
<dbReference type="GO" id="GO:0003700">
    <property type="term" value="F:DNA-binding transcription factor activity"/>
    <property type="evidence" value="ECO:0007669"/>
    <property type="project" value="InterPro"/>
</dbReference>
<evidence type="ECO:0000259" key="2">
    <source>
        <dbReference type="PROSITE" id="PS01124"/>
    </source>
</evidence>
<dbReference type="GO" id="GO:0043565">
    <property type="term" value="F:sequence-specific DNA binding"/>
    <property type="evidence" value="ECO:0007669"/>
    <property type="project" value="InterPro"/>
</dbReference>
<keyword evidence="4" id="KW-1185">Reference proteome</keyword>